<dbReference type="SMART" id="SM00422">
    <property type="entry name" value="HTH_MERR"/>
    <property type="match status" value="1"/>
</dbReference>
<dbReference type="GO" id="GO:0003677">
    <property type="term" value="F:DNA binding"/>
    <property type="evidence" value="ECO:0007669"/>
    <property type="project" value="UniProtKB-KW"/>
</dbReference>
<dbReference type="InterPro" id="IPR047057">
    <property type="entry name" value="MerR_fam"/>
</dbReference>
<dbReference type="InterPro" id="IPR009061">
    <property type="entry name" value="DNA-bd_dom_put_sf"/>
</dbReference>
<evidence type="ECO:0000313" key="3">
    <source>
        <dbReference type="EMBL" id="RFU39523.1"/>
    </source>
</evidence>
<feature type="domain" description="HTH merR-type" evidence="2">
    <location>
        <begin position="1"/>
        <end position="63"/>
    </location>
</feature>
<accession>A0A372JHP0</accession>
<evidence type="ECO:0000259" key="2">
    <source>
        <dbReference type="PROSITE" id="PS50937"/>
    </source>
</evidence>
<keyword evidence="4" id="KW-1185">Reference proteome</keyword>
<dbReference type="InterPro" id="IPR000551">
    <property type="entry name" value="MerR-type_HTH_dom"/>
</dbReference>
<evidence type="ECO:0000313" key="4">
    <source>
        <dbReference type="Proteomes" id="UP000261811"/>
    </source>
</evidence>
<dbReference type="AlphaFoldDB" id="A0A372JHP0"/>
<dbReference type="Gene3D" id="1.10.1660.10">
    <property type="match status" value="1"/>
</dbReference>
<reference evidence="3 4" key="1">
    <citation type="submission" date="2018-08" db="EMBL/GenBank/DDBJ databases">
        <title>Actinomadura jelena sp. nov., a novel Actinomycete isolated from soil in Chad.</title>
        <authorList>
            <person name="Shi L."/>
        </authorList>
    </citation>
    <scope>NUCLEOTIDE SEQUENCE [LARGE SCALE GENOMIC DNA]</scope>
    <source>
        <strain evidence="3 4">NEAU-G17</strain>
    </source>
</reference>
<feature type="non-terminal residue" evidence="3">
    <location>
        <position position="114"/>
    </location>
</feature>
<evidence type="ECO:0000256" key="1">
    <source>
        <dbReference type="ARBA" id="ARBA00023125"/>
    </source>
</evidence>
<name>A0A372JHP0_9ACTN</name>
<dbReference type="CDD" id="cd00592">
    <property type="entry name" value="HTH_MerR-like"/>
    <property type="match status" value="1"/>
</dbReference>
<organism evidence="3 4">
    <name type="scientific">Actinomadura logoneensis</name>
    <dbReference type="NCBI Taxonomy" id="2293572"/>
    <lineage>
        <taxon>Bacteria</taxon>
        <taxon>Bacillati</taxon>
        <taxon>Actinomycetota</taxon>
        <taxon>Actinomycetes</taxon>
        <taxon>Streptosporangiales</taxon>
        <taxon>Thermomonosporaceae</taxon>
        <taxon>Actinomadura</taxon>
    </lineage>
</organism>
<dbReference type="Proteomes" id="UP000261811">
    <property type="component" value="Unassembled WGS sequence"/>
</dbReference>
<comment type="caution">
    <text evidence="3">The sequence shown here is derived from an EMBL/GenBank/DDBJ whole genome shotgun (WGS) entry which is preliminary data.</text>
</comment>
<proteinExistence type="predicted"/>
<dbReference type="EMBL" id="QURH01000336">
    <property type="protein sequence ID" value="RFU39523.1"/>
    <property type="molecule type" value="Genomic_DNA"/>
</dbReference>
<dbReference type="SUPFAM" id="SSF46955">
    <property type="entry name" value="Putative DNA-binding domain"/>
    <property type="match status" value="1"/>
</dbReference>
<dbReference type="PANTHER" id="PTHR30204:SF93">
    <property type="entry name" value="HTH MERR-TYPE DOMAIN-CONTAINING PROTEIN"/>
    <property type="match status" value="1"/>
</dbReference>
<dbReference type="PRINTS" id="PR00040">
    <property type="entry name" value="HTHMERR"/>
</dbReference>
<dbReference type="OrthoDB" id="9802039at2"/>
<keyword evidence="1" id="KW-0238">DNA-binding</keyword>
<protein>
    <submittedName>
        <fullName evidence="3">MerR family transcriptional regulator</fullName>
    </submittedName>
</protein>
<gene>
    <name evidence="3" type="ORF">DZF91_21925</name>
</gene>
<dbReference type="PANTHER" id="PTHR30204">
    <property type="entry name" value="REDOX-CYCLING DRUG-SENSING TRANSCRIPTIONAL ACTIVATOR SOXR"/>
    <property type="match status" value="1"/>
</dbReference>
<sequence length="114" mass="12222">MSRRTGVSVRTIRFYCDEGLLVPLRSGGGHRRFGPDAVERLRTVRRLRSLGMGLRAIQAVLAGEDDLGEAIARERAAVDAELSALAWRSAVLRAAQEGDPAGRAARLDLLAAAA</sequence>
<dbReference type="Pfam" id="PF13411">
    <property type="entry name" value="MerR_1"/>
    <property type="match status" value="1"/>
</dbReference>
<dbReference type="PROSITE" id="PS50937">
    <property type="entry name" value="HTH_MERR_2"/>
    <property type="match status" value="1"/>
</dbReference>
<dbReference type="GO" id="GO:0003700">
    <property type="term" value="F:DNA-binding transcription factor activity"/>
    <property type="evidence" value="ECO:0007669"/>
    <property type="project" value="InterPro"/>
</dbReference>